<accession>A0A699ZAE3</accession>
<dbReference type="AlphaFoldDB" id="A0A699ZAE3"/>
<proteinExistence type="predicted"/>
<evidence type="ECO:0000313" key="1">
    <source>
        <dbReference type="EMBL" id="GFH19593.1"/>
    </source>
</evidence>
<organism evidence="1 2">
    <name type="scientific">Haematococcus lacustris</name>
    <name type="common">Green alga</name>
    <name type="synonym">Haematococcus pluvialis</name>
    <dbReference type="NCBI Taxonomy" id="44745"/>
    <lineage>
        <taxon>Eukaryota</taxon>
        <taxon>Viridiplantae</taxon>
        <taxon>Chlorophyta</taxon>
        <taxon>core chlorophytes</taxon>
        <taxon>Chlorophyceae</taxon>
        <taxon>CS clade</taxon>
        <taxon>Chlamydomonadales</taxon>
        <taxon>Haematococcaceae</taxon>
        <taxon>Haematococcus</taxon>
    </lineage>
</organism>
<reference evidence="1 2" key="1">
    <citation type="submission" date="2020-02" db="EMBL/GenBank/DDBJ databases">
        <title>Draft genome sequence of Haematococcus lacustris strain NIES-144.</title>
        <authorList>
            <person name="Morimoto D."/>
            <person name="Nakagawa S."/>
            <person name="Yoshida T."/>
            <person name="Sawayama S."/>
        </authorList>
    </citation>
    <scope>NUCLEOTIDE SEQUENCE [LARGE SCALE GENOMIC DNA]</scope>
    <source>
        <strain evidence="1 2">NIES-144</strain>
    </source>
</reference>
<sequence>MCKDGGSQVGAIFTMGFCPDAPHLLAMGGAKGAVTVWD</sequence>
<evidence type="ECO:0000313" key="2">
    <source>
        <dbReference type="Proteomes" id="UP000485058"/>
    </source>
</evidence>
<evidence type="ECO:0008006" key="3">
    <source>
        <dbReference type="Google" id="ProtNLM"/>
    </source>
</evidence>
<protein>
    <recommendedName>
        <fullName evidence="3">WD_REPEATS_REGION domain-containing protein</fullName>
    </recommendedName>
</protein>
<comment type="caution">
    <text evidence="1">The sequence shown here is derived from an EMBL/GenBank/DDBJ whole genome shotgun (WGS) entry which is preliminary data.</text>
</comment>
<dbReference type="Proteomes" id="UP000485058">
    <property type="component" value="Unassembled WGS sequence"/>
</dbReference>
<name>A0A699ZAE3_HAELA</name>
<dbReference type="EMBL" id="BLLF01001488">
    <property type="protein sequence ID" value="GFH19593.1"/>
    <property type="molecule type" value="Genomic_DNA"/>
</dbReference>
<gene>
    <name evidence="1" type="ORF">HaLaN_16560</name>
</gene>
<keyword evidence="2" id="KW-1185">Reference proteome</keyword>